<name>A0ABU8IL47_9BURK</name>
<feature type="transmembrane region" description="Helical" evidence="6">
    <location>
        <begin position="127"/>
        <end position="150"/>
    </location>
</feature>
<dbReference type="EMBL" id="JACFYJ010000003">
    <property type="protein sequence ID" value="MEI5996302.1"/>
    <property type="molecule type" value="Genomic_DNA"/>
</dbReference>
<keyword evidence="4 6" id="KW-1133">Transmembrane helix</keyword>
<evidence type="ECO:0000313" key="9">
    <source>
        <dbReference type="Proteomes" id="UP001386437"/>
    </source>
</evidence>
<protein>
    <submittedName>
        <fullName evidence="8">MFS transporter</fullName>
    </submittedName>
</protein>
<feature type="transmembrane region" description="Helical" evidence="6">
    <location>
        <begin position="99"/>
        <end position="120"/>
    </location>
</feature>
<evidence type="ECO:0000256" key="6">
    <source>
        <dbReference type="SAM" id="Phobius"/>
    </source>
</evidence>
<keyword evidence="5 6" id="KW-0472">Membrane</keyword>
<feature type="transmembrane region" description="Helical" evidence="6">
    <location>
        <begin position="267"/>
        <end position="284"/>
    </location>
</feature>
<comment type="caution">
    <text evidence="8">The sequence shown here is derived from an EMBL/GenBank/DDBJ whole genome shotgun (WGS) entry which is preliminary data.</text>
</comment>
<organism evidence="8 9">
    <name type="scientific">Paraburkholderia bengalensis</name>
    <dbReference type="NCBI Taxonomy" id="2747562"/>
    <lineage>
        <taxon>Bacteria</taxon>
        <taxon>Pseudomonadati</taxon>
        <taxon>Pseudomonadota</taxon>
        <taxon>Betaproteobacteria</taxon>
        <taxon>Burkholderiales</taxon>
        <taxon>Burkholderiaceae</taxon>
        <taxon>Paraburkholderia</taxon>
    </lineage>
</organism>
<feature type="transmembrane region" description="Helical" evidence="6">
    <location>
        <begin position="156"/>
        <end position="178"/>
    </location>
</feature>
<feature type="transmembrane region" description="Helical" evidence="6">
    <location>
        <begin position="70"/>
        <end position="93"/>
    </location>
</feature>
<evidence type="ECO:0000256" key="1">
    <source>
        <dbReference type="ARBA" id="ARBA00004651"/>
    </source>
</evidence>
<evidence type="ECO:0000313" key="8">
    <source>
        <dbReference type="EMBL" id="MEI5996302.1"/>
    </source>
</evidence>
<evidence type="ECO:0000256" key="5">
    <source>
        <dbReference type="ARBA" id="ARBA00023136"/>
    </source>
</evidence>
<evidence type="ECO:0000259" key="7">
    <source>
        <dbReference type="PROSITE" id="PS50850"/>
    </source>
</evidence>
<keyword evidence="9" id="KW-1185">Reference proteome</keyword>
<gene>
    <name evidence="8" type="ORF">H3V53_03490</name>
</gene>
<feature type="transmembrane region" description="Helical" evidence="6">
    <location>
        <begin position="290"/>
        <end position="309"/>
    </location>
</feature>
<dbReference type="RefSeq" id="WP_336596738.1">
    <property type="nucleotide sequence ID" value="NZ_JACFYJ010000003.1"/>
</dbReference>
<dbReference type="Pfam" id="PF07690">
    <property type="entry name" value="MFS_1"/>
    <property type="match status" value="1"/>
</dbReference>
<feature type="transmembrane region" description="Helical" evidence="6">
    <location>
        <begin position="199"/>
        <end position="222"/>
    </location>
</feature>
<evidence type="ECO:0000256" key="4">
    <source>
        <dbReference type="ARBA" id="ARBA00022989"/>
    </source>
</evidence>
<keyword evidence="2" id="KW-1003">Cell membrane</keyword>
<feature type="transmembrane region" description="Helical" evidence="6">
    <location>
        <begin position="234"/>
        <end position="255"/>
    </location>
</feature>
<feature type="transmembrane region" description="Helical" evidence="6">
    <location>
        <begin position="39"/>
        <end position="63"/>
    </location>
</feature>
<accession>A0ABU8IL47</accession>
<keyword evidence="3 6" id="KW-0812">Transmembrane</keyword>
<dbReference type="Proteomes" id="UP001386437">
    <property type="component" value="Unassembled WGS sequence"/>
</dbReference>
<dbReference type="InterPro" id="IPR050189">
    <property type="entry name" value="MFS_Efflux_Transporters"/>
</dbReference>
<feature type="domain" description="Major facilitator superfamily (MFS) profile" evidence="7">
    <location>
        <begin position="4"/>
        <end position="379"/>
    </location>
</feature>
<feature type="transmembrane region" description="Helical" evidence="6">
    <location>
        <begin position="356"/>
        <end position="374"/>
    </location>
</feature>
<dbReference type="InterPro" id="IPR020846">
    <property type="entry name" value="MFS_dom"/>
</dbReference>
<comment type="subcellular location">
    <subcellularLocation>
        <location evidence="1">Cell membrane</location>
        <topology evidence="1">Multi-pass membrane protein</topology>
    </subcellularLocation>
</comment>
<reference evidence="8 9" key="1">
    <citation type="journal article" date="2022" name="Arch. Microbiol.">
        <title>Paraburkholderia bengalensis sp. nov. isolated from roots of Oryza sativa, IR64.</title>
        <authorList>
            <person name="Nag P."/>
            <person name="Mondal N."/>
            <person name="Sarkar J."/>
            <person name="Das S."/>
        </authorList>
    </citation>
    <scope>NUCLEOTIDE SEQUENCE [LARGE SCALE GENOMIC DNA]</scope>
    <source>
        <strain evidence="8 9">IR64_4_BI</strain>
    </source>
</reference>
<dbReference type="InterPro" id="IPR036259">
    <property type="entry name" value="MFS_trans_sf"/>
</dbReference>
<proteinExistence type="predicted"/>
<dbReference type="PANTHER" id="PTHR43124">
    <property type="entry name" value="PURINE EFFLUX PUMP PBUE"/>
    <property type="match status" value="1"/>
</dbReference>
<dbReference type="PROSITE" id="PS50850">
    <property type="entry name" value="MFS"/>
    <property type="match status" value="1"/>
</dbReference>
<feature type="transmembrane region" description="Helical" evidence="6">
    <location>
        <begin position="321"/>
        <end position="350"/>
    </location>
</feature>
<dbReference type="InterPro" id="IPR011701">
    <property type="entry name" value="MFS"/>
</dbReference>
<sequence>MDRRLLTLAVGMFALGTDSFVFAGILPQLSKYFHVSIGAAGQLITVYALTFALLAPTIAALAAGISRKKLLMIGMGIFIVANLGTAFAPNFAFALATRALAGVGAAMFSPTASGTGTMLVAPERRGFALSIIVAGLTTATALGTPLGAVIGGLADWRWTMGFVSALGAAGFVGIWALLPQVALPPAVSLAKRFAPLADSRVGLILATTVLAQIGTFIIYNYFAVVFDRATGGNAGLLGALLVLWGMAGTFSNLMTGRVLDKIGSRKVVIGMLMAIIAVIVTMPLTGKHLWSAALAVFVWGGCAWGLLVPQQFRLVSLNPSMAAVLVGLNTSATYVGVSIAGAIGAAAIPVIGSHNLGYLASSIVVLAFAASELATSRVASVAKAATDKATAAA</sequence>
<dbReference type="Gene3D" id="1.20.1250.20">
    <property type="entry name" value="MFS general substrate transporter like domains"/>
    <property type="match status" value="1"/>
</dbReference>
<dbReference type="CDD" id="cd17324">
    <property type="entry name" value="MFS_NepI_like"/>
    <property type="match status" value="1"/>
</dbReference>
<dbReference type="SUPFAM" id="SSF103473">
    <property type="entry name" value="MFS general substrate transporter"/>
    <property type="match status" value="1"/>
</dbReference>
<evidence type="ECO:0000256" key="3">
    <source>
        <dbReference type="ARBA" id="ARBA00022692"/>
    </source>
</evidence>
<dbReference type="PANTHER" id="PTHR43124:SF10">
    <property type="entry name" value="PURINE EFFLUX PUMP PBUE"/>
    <property type="match status" value="1"/>
</dbReference>
<evidence type="ECO:0000256" key="2">
    <source>
        <dbReference type="ARBA" id="ARBA00022475"/>
    </source>
</evidence>